<sequence>MFNNLINIYCFLIIVLIKCLFCFQTNDFYPQIKPSLVTNITTSIGKTVFLNCTLNREADVLRFRAIKLTTNAIKLNPTWLKADVAYNQIGLASGYKNEKIIVTRKGIILDDYREKMRLITNSNNNDQVLKISDVTISDEGKYTCREFSTQIDRIFYLSVHSAIKDLNVKFHSDSKYFRETSDADFDSEKLQQNYGTSNTVSIRENDEFSITCSVESSKPAANLSIWLLKNSNHQQFETFKNENFIVDSVDSKKLEIYETHVSKNSDLTLKTISSSKYIPSRYDNRKHIACIAENNGLNEKWESKKILNVFYGPKCNKYQKMVYNTGINQSIELECHMTDANPPYLDFSWNFMNTQNPVQERSRSTGFISRINWTPKSESDFGEITCLASNGLDIGECKIRLELGGSPNPPYDCYHKENNKTIIIECKPGFDQGDPEVYFYLLKKKSNGVLVEYARKRDSCSFLISNFILEEHINEFYVYSSNRFGNNKDKSSKIVIENKDFLLRNSNKLENTSMEANKKLTIYTGLACLCLFMFCFMCCVFMKCKKENSTKMYRNPSYTPARNSQIYFQGDYKYNSQHSNYNSESNYLQKKDLYNEKENDSNEPSTLSSSDNENDGIYDNNSYKKSSSYSKLSLKKNAIRSPSLLKNIQDLDMSPKSKRKSTEKLKEIYNDSLIEETTETDSEVDFKKKKKSAHSDNENDDDEKLQIKNSNKKSSSNSNTLKSNSKSFNLLQEKVNIWYGNNSTNLINGLNDEDYSGISVDKPSLLYDNQPYKLTETNSFGRKKSTSQLSRKKSYDAYDNINNNYDKNETKKKSKDDGYDWEKNKLFANETISLDVDEDKLVGILV</sequence>
<organism evidence="11 12">
    <name type="scientific">Brachionus calyciflorus</name>
    <dbReference type="NCBI Taxonomy" id="104777"/>
    <lineage>
        <taxon>Eukaryota</taxon>
        <taxon>Metazoa</taxon>
        <taxon>Spiralia</taxon>
        <taxon>Gnathifera</taxon>
        <taxon>Rotifera</taxon>
        <taxon>Eurotatoria</taxon>
        <taxon>Monogononta</taxon>
        <taxon>Pseudotrocha</taxon>
        <taxon>Ploima</taxon>
        <taxon>Brachionidae</taxon>
        <taxon>Brachionus</taxon>
    </lineage>
</organism>
<feature type="region of interest" description="Disordered" evidence="8">
    <location>
        <begin position="596"/>
        <end position="625"/>
    </location>
</feature>
<dbReference type="Pfam" id="PF08205">
    <property type="entry name" value="C2-set_2"/>
    <property type="match status" value="1"/>
</dbReference>
<dbReference type="Proteomes" id="UP000663879">
    <property type="component" value="Unassembled WGS sequence"/>
</dbReference>
<feature type="transmembrane region" description="Helical" evidence="9">
    <location>
        <begin position="6"/>
        <end position="23"/>
    </location>
</feature>
<dbReference type="InterPro" id="IPR051427">
    <property type="entry name" value="Nectin/Nectin-like"/>
</dbReference>
<dbReference type="SUPFAM" id="SSF48726">
    <property type="entry name" value="Immunoglobulin"/>
    <property type="match status" value="3"/>
</dbReference>
<keyword evidence="4" id="KW-0130">Cell adhesion</keyword>
<keyword evidence="12" id="KW-1185">Reference proteome</keyword>
<dbReference type="Pfam" id="PF00047">
    <property type="entry name" value="ig"/>
    <property type="match status" value="1"/>
</dbReference>
<feature type="region of interest" description="Disordered" evidence="8">
    <location>
        <begin position="679"/>
        <end position="725"/>
    </location>
</feature>
<feature type="transmembrane region" description="Helical" evidence="9">
    <location>
        <begin position="520"/>
        <end position="543"/>
    </location>
</feature>
<feature type="compositionally biased region" description="Low complexity" evidence="8">
    <location>
        <begin position="708"/>
        <end position="725"/>
    </location>
</feature>
<comment type="subcellular location">
    <subcellularLocation>
        <location evidence="1">Membrane</location>
        <topology evidence="1">Single-pass membrane protein</topology>
    </subcellularLocation>
</comment>
<dbReference type="GO" id="GO:0005912">
    <property type="term" value="C:adherens junction"/>
    <property type="evidence" value="ECO:0007669"/>
    <property type="project" value="TreeGrafter"/>
</dbReference>
<protein>
    <recommendedName>
        <fullName evidence="10">Ig-like domain-containing protein</fullName>
    </recommendedName>
</protein>
<feature type="compositionally biased region" description="Basic and acidic residues" evidence="8">
    <location>
        <begin position="806"/>
        <end position="817"/>
    </location>
</feature>
<keyword evidence="9" id="KW-0812">Transmembrane</keyword>
<evidence type="ECO:0000256" key="2">
    <source>
        <dbReference type="ARBA" id="ARBA00022729"/>
    </source>
</evidence>
<evidence type="ECO:0000313" key="11">
    <source>
        <dbReference type="EMBL" id="CAF0762611.1"/>
    </source>
</evidence>
<dbReference type="InterPro" id="IPR013783">
    <property type="entry name" value="Ig-like_fold"/>
</dbReference>
<feature type="compositionally biased region" description="Polar residues" evidence="8">
    <location>
        <begin position="602"/>
        <end position="611"/>
    </location>
</feature>
<evidence type="ECO:0000256" key="1">
    <source>
        <dbReference type="ARBA" id="ARBA00004167"/>
    </source>
</evidence>
<evidence type="ECO:0000256" key="3">
    <source>
        <dbReference type="ARBA" id="ARBA00022737"/>
    </source>
</evidence>
<dbReference type="Gene3D" id="2.60.40.10">
    <property type="entry name" value="Immunoglobulins"/>
    <property type="match status" value="3"/>
</dbReference>
<dbReference type="GO" id="GO:0016020">
    <property type="term" value="C:membrane"/>
    <property type="evidence" value="ECO:0007669"/>
    <property type="project" value="UniProtKB-SubCell"/>
</dbReference>
<feature type="region of interest" description="Disordered" evidence="8">
    <location>
        <begin position="777"/>
        <end position="817"/>
    </location>
</feature>
<accession>A0A813Q674</accession>
<keyword evidence="9" id="KW-1133">Transmembrane helix</keyword>
<dbReference type="GO" id="GO:0007156">
    <property type="term" value="P:homophilic cell adhesion via plasma membrane adhesion molecules"/>
    <property type="evidence" value="ECO:0007669"/>
    <property type="project" value="TreeGrafter"/>
</dbReference>
<keyword evidence="6" id="KW-1015">Disulfide bond</keyword>
<evidence type="ECO:0000256" key="8">
    <source>
        <dbReference type="SAM" id="MobiDB-lite"/>
    </source>
</evidence>
<evidence type="ECO:0000259" key="10">
    <source>
        <dbReference type="PROSITE" id="PS50835"/>
    </source>
</evidence>
<dbReference type="EMBL" id="CAJNOC010000446">
    <property type="protein sequence ID" value="CAF0762611.1"/>
    <property type="molecule type" value="Genomic_DNA"/>
</dbReference>
<evidence type="ECO:0000256" key="7">
    <source>
        <dbReference type="ARBA" id="ARBA00023180"/>
    </source>
</evidence>
<keyword evidence="5 9" id="KW-0472">Membrane</keyword>
<evidence type="ECO:0000256" key="4">
    <source>
        <dbReference type="ARBA" id="ARBA00022889"/>
    </source>
</evidence>
<proteinExistence type="predicted"/>
<dbReference type="InterPro" id="IPR003599">
    <property type="entry name" value="Ig_sub"/>
</dbReference>
<dbReference type="SMART" id="SM00409">
    <property type="entry name" value="IG"/>
    <property type="match status" value="2"/>
</dbReference>
<feature type="domain" description="Ig-like" evidence="10">
    <location>
        <begin position="313"/>
        <end position="391"/>
    </location>
</feature>
<dbReference type="InterPro" id="IPR036179">
    <property type="entry name" value="Ig-like_dom_sf"/>
</dbReference>
<feature type="domain" description="Ig-like" evidence="10">
    <location>
        <begin position="30"/>
        <end position="145"/>
    </location>
</feature>
<dbReference type="InterPro" id="IPR013151">
    <property type="entry name" value="Immunoglobulin_dom"/>
</dbReference>
<keyword evidence="2" id="KW-0732">Signal</keyword>
<dbReference type="OrthoDB" id="10006996at2759"/>
<reference evidence="11" key="1">
    <citation type="submission" date="2021-02" db="EMBL/GenBank/DDBJ databases">
        <authorList>
            <person name="Nowell W R."/>
        </authorList>
    </citation>
    <scope>NUCLEOTIDE SEQUENCE</scope>
    <source>
        <strain evidence="11">Ploen Becks lab</strain>
    </source>
</reference>
<dbReference type="AlphaFoldDB" id="A0A813Q674"/>
<gene>
    <name evidence="11" type="ORF">OXX778_LOCUS4516</name>
</gene>
<comment type="caution">
    <text evidence="11">The sequence shown here is derived from an EMBL/GenBank/DDBJ whole genome shotgun (WGS) entry which is preliminary data.</text>
</comment>
<dbReference type="GO" id="GO:0007157">
    <property type="term" value="P:heterophilic cell-cell adhesion via plasma membrane cell adhesion molecules"/>
    <property type="evidence" value="ECO:0007669"/>
    <property type="project" value="TreeGrafter"/>
</dbReference>
<dbReference type="PANTHER" id="PTHR23277">
    <property type="entry name" value="NECTIN-RELATED"/>
    <property type="match status" value="1"/>
</dbReference>
<keyword evidence="7" id="KW-0325">Glycoprotein</keyword>
<dbReference type="PANTHER" id="PTHR23277:SF108">
    <property type="entry name" value="FASCICLIN-3"/>
    <property type="match status" value="1"/>
</dbReference>
<dbReference type="InterPro" id="IPR007110">
    <property type="entry name" value="Ig-like_dom"/>
</dbReference>
<keyword evidence="3" id="KW-0677">Repeat</keyword>
<evidence type="ECO:0000256" key="6">
    <source>
        <dbReference type="ARBA" id="ARBA00023157"/>
    </source>
</evidence>
<evidence type="ECO:0000256" key="9">
    <source>
        <dbReference type="SAM" id="Phobius"/>
    </source>
</evidence>
<dbReference type="PROSITE" id="PS50835">
    <property type="entry name" value="IG_LIKE"/>
    <property type="match status" value="2"/>
</dbReference>
<name>A0A813Q674_9BILA</name>
<evidence type="ECO:0000256" key="5">
    <source>
        <dbReference type="ARBA" id="ARBA00023136"/>
    </source>
</evidence>
<dbReference type="InterPro" id="IPR013162">
    <property type="entry name" value="CD80_C2-set"/>
</dbReference>
<evidence type="ECO:0000313" key="12">
    <source>
        <dbReference type="Proteomes" id="UP000663879"/>
    </source>
</evidence>